<evidence type="ECO:0000313" key="3">
    <source>
        <dbReference type="Proteomes" id="UP000031186"/>
    </source>
</evidence>
<comment type="similarity">
    <text evidence="1">Belongs to the asaB hydroxylase/desaturase family.</text>
</comment>
<dbReference type="PANTHER" id="PTHR34598">
    <property type="entry name" value="BLL6449 PROTEIN"/>
    <property type="match status" value="1"/>
</dbReference>
<dbReference type="InterPro" id="IPR044053">
    <property type="entry name" value="AsaB-like"/>
</dbReference>
<gene>
    <name evidence="2" type="ORF">MAN_06021</name>
</gene>
<dbReference type="EMBL" id="AZNF01000007">
    <property type="protein sequence ID" value="KID65010.1"/>
    <property type="molecule type" value="Genomic_DNA"/>
</dbReference>
<comment type="caution">
    <text evidence="2">The sequence shown here is derived from an EMBL/GenBank/DDBJ whole genome shotgun (WGS) entry which is preliminary data.</text>
</comment>
<name>A0A0B4EST3_METAF</name>
<keyword evidence="3" id="KW-1185">Reference proteome</keyword>
<dbReference type="OrthoDB" id="412788at2759"/>
<sequence>MAPATVHLPDSNGPLLAEKLQAPAKEGLHHVQTTLTFVKENEDGSPQDPIYIGKPESYERPTVTIPATIHDISGHEHEYTLDSHGFQFYYHNSQVKEFTDEDKIRADYYPETEQLLKDVTGASRVFIYDHTIRRAAKDWTTKGQPRGPLKRVHIDSSYHGAKCKAWHYLPDEAPELLRGRYQMISVWRPIRTILKDPLALADAHSAPESGLFPVKFIAPDQEGEAWNVKADPNIKWYFRYRQTPNMVTLIKFYDSKVDGRARRVPHSAFVDPATEQEATRESIEMRALVFHPEDRD</sequence>
<dbReference type="AlphaFoldDB" id="A0A0B4EST3"/>
<dbReference type="Proteomes" id="UP000031186">
    <property type="component" value="Unassembled WGS sequence"/>
</dbReference>
<dbReference type="GO" id="GO:0016491">
    <property type="term" value="F:oxidoreductase activity"/>
    <property type="evidence" value="ECO:0007669"/>
    <property type="project" value="InterPro"/>
</dbReference>
<protein>
    <submittedName>
        <fullName evidence="2">7alpha-cephem-methoxylase P8 chain related protein</fullName>
    </submittedName>
</protein>
<organism evidence="2 3">
    <name type="scientific">Metarhizium anisopliae (strain ARSEF 549)</name>
    <dbReference type="NCBI Taxonomy" id="3151832"/>
    <lineage>
        <taxon>Eukaryota</taxon>
        <taxon>Fungi</taxon>
        <taxon>Dikarya</taxon>
        <taxon>Ascomycota</taxon>
        <taxon>Pezizomycotina</taxon>
        <taxon>Sordariomycetes</taxon>
        <taxon>Hypocreomycetidae</taxon>
        <taxon>Hypocreales</taxon>
        <taxon>Clavicipitaceae</taxon>
        <taxon>Metarhizium</taxon>
    </lineage>
</organism>
<feature type="non-terminal residue" evidence="2">
    <location>
        <position position="1"/>
    </location>
</feature>
<dbReference type="NCBIfam" id="NF041278">
    <property type="entry name" value="CmcJ_NvfI_EfuI"/>
    <property type="match status" value="1"/>
</dbReference>
<proteinExistence type="inferred from homology"/>
<reference evidence="2 3" key="1">
    <citation type="journal article" date="2014" name="Proc. Natl. Acad. Sci. U.S.A.">
        <title>Trajectory and genomic determinants of fungal-pathogen speciation and host adaptation.</title>
        <authorList>
            <person name="Hu X."/>
            <person name="Xiao G."/>
            <person name="Zheng P."/>
            <person name="Shang Y."/>
            <person name="Su Y."/>
            <person name="Zhang X."/>
            <person name="Liu X."/>
            <person name="Zhan S."/>
            <person name="St Leger R.J."/>
            <person name="Wang C."/>
        </authorList>
    </citation>
    <scope>NUCLEOTIDE SEQUENCE [LARGE SCALE GENOMIC DNA]</scope>
    <source>
        <strain evidence="2 3">ARSEF 549</strain>
    </source>
</reference>
<evidence type="ECO:0000256" key="1">
    <source>
        <dbReference type="ARBA" id="ARBA00023604"/>
    </source>
</evidence>
<dbReference type="HOGENOM" id="CLU_042688_2_0_1"/>
<dbReference type="VEuPathDB" id="FungiDB:MAN_06021"/>
<dbReference type="PANTHER" id="PTHR34598:SF3">
    <property type="entry name" value="OXIDOREDUCTASE AN1597"/>
    <property type="match status" value="1"/>
</dbReference>
<evidence type="ECO:0000313" key="2">
    <source>
        <dbReference type="EMBL" id="KID65010.1"/>
    </source>
</evidence>
<accession>A0A0B4EST3</accession>